<dbReference type="RefSeq" id="WP_187049088.1">
    <property type="nucleotide sequence ID" value="NZ_BQNJ01000003.1"/>
</dbReference>
<gene>
    <name evidence="1" type="ORF">CE91St55_66710</name>
</gene>
<evidence type="ECO:0000313" key="1">
    <source>
        <dbReference type="EMBL" id="GKH04690.1"/>
    </source>
</evidence>
<dbReference type="Proteomes" id="UP001055091">
    <property type="component" value="Unassembled WGS sequence"/>
</dbReference>
<proteinExistence type="predicted"/>
<evidence type="ECO:0000313" key="2">
    <source>
        <dbReference type="Proteomes" id="UP001055091"/>
    </source>
</evidence>
<dbReference type="AlphaFoldDB" id="A0AA37N600"/>
<name>A0AA37N600_9FIRM</name>
<organism evidence="1 2">
    <name type="scientific">Hungatella hathewayi</name>
    <dbReference type="NCBI Taxonomy" id="154046"/>
    <lineage>
        <taxon>Bacteria</taxon>
        <taxon>Bacillati</taxon>
        <taxon>Bacillota</taxon>
        <taxon>Clostridia</taxon>
        <taxon>Lachnospirales</taxon>
        <taxon>Lachnospiraceae</taxon>
        <taxon>Hungatella</taxon>
    </lineage>
</organism>
<accession>A0AA37N600</accession>
<comment type="caution">
    <text evidence="1">The sequence shown here is derived from an EMBL/GenBank/DDBJ whole genome shotgun (WGS) entry which is preliminary data.</text>
</comment>
<reference evidence="1" key="1">
    <citation type="submission" date="2022-01" db="EMBL/GenBank/DDBJ databases">
        <title>Novel bile acid biosynthetic pathways are enriched in the microbiome of centenarians.</title>
        <authorList>
            <person name="Sato Y."/>
            <person name="Atarashi K."/>
            <person name="Plichta R.D."/>
            <person name="Arai Y."/>
            <person name="Sasajima S."/>
            <person name="Kearney M.S."/>
            <person name="Suda W."/>
            <person name="Takeshita K."/>
            <person name="Sasaki T."/>
            <person name="Okamoto S."/>
            <person name="Skelly N.A."/>
            <person name="Okamura Y."/>
            <person name="Vlamakis H."/>
            <person name="Li Y."/>
            <person name="Tanoue T."/>
            <person name="Takei H."/>
            <person name="Nittono H."/>
            <person name="Narushima S."/>
            <person name="Irie J."/>
            <person name="Itoh H."/>
            <person name="Moriya K."/>
            <person name="Sugiura Y."/>
            <person name="Suematsu M."/>
            <person name="Moritoki N."/>
            <person name="Shibata S."/>
            <person name="Littman R.D."/>
            <person name="Fischbach A.M."/>
            <person name="Uwamino Y."/>
            <person name="Inoue T."/>
            <person name="Honda A."/>
            <person name="Hattori M."/>
            <person name="Murai T."/>
            <person name="Xavier J.R."/>
            <person name="Hirose N."/>
            <person name="Honda K."/>
        </authorList>
    </citation>
    <scope>NUCLEOTIDE SEQUENCE</scope>
    <source>
        <strain evidence="1">CE91-St55</strain>
    </source>
</reference>
<dbReference type="EMBL" id="BQNJ01000003">
    <property type="protein sequence ID" value="GKH04690.1"/>
    <property type="molecule type" value="Genomic_DNA"/>
</dbReference>
<protein>
    <submittedName>
        <fullName evidence="1">Uncharacterized protein</fullName>
    </submittedName>
</protein>
<sequence length="51" mass="6037">MKKENCEKTGTKFQINDKEEIEYVSWDEYNREIVEGKLTGVDFPDYKEGDS</sequence>